<dbReference type="Pfam" id="PF01757">
    <property type="entry name" value="Acyl_transf_3"/>
    <property type="match status" value="1"/>
</dbReference>
<feature type="domain" description="Acyltransferase 3" evidence="2">
    <location>
        <begin position="29"/>
        <end position="361"/>
    </location>
</feature>
<protein>
    <submittedName>
        <fullName evidence="3">Peptidoglycan/LPS O-acetylase OafA/YrhL</fullName>
    </submittedName>
</protein>
<organism evidence="3 4">
    <name type="scientific">Chelatococcus composti</name>
    <dbReference type="NCBI Taxonomy" id="1743235"/>
    <lineage>
        <taxon>Bacteria</taxon>
        <taxon>Pseudomonadati</taxon>
        <taxon>Pseudomonadota</taxon>
        <taxon>Alphaproteobacteria</taxon>
        <taxon>Hyphomicrobiales</taxon>
        <taxon>Chelatococcaceae</taxon>
        <taxon>Chelatococcus</taxon>
    </lineage>
</organism>
<dbReference type="InterPro" id="IPR002656">
    <property type="entry name" value="Acyl_transf_3_dom"/>
</dbReference>
<feature type="transmembrane region" description="Helical" evidence="1">
    <location>
        <begin position="329"/>
        <end position="360"/>
    </location>
</feature>
<sequence>MTTIATPLSASRSERAPAAGRTERAQLLAVQVLRAFAALAVVVFHAEYDAEVIAARAGLVLEHSELLPWMAGVDVFFVISGFIMVYTSEELFGVSGAAGFFLTRRLIRIVPLYWTATLLFLVSLVLLPSALNKAAPNLWQIVASFLFIPVERSDGLIRPVFSLGWTLNYEMFFYGLFAAALLLRRAAAVATVTAALVLLVVVGETLHRLGIQPPTILEFWSDPIVLEFAFGMGLALLRADGIRLTLPARAAFAAGGVLLLHLDLARPDGWLVLPPLVAYGVPAALLVAAAALGHQAQNGPRTERLMAALGDASYALYLVHPFVLRPLRLAVVAAGFAGIGAAWGYVALALVASVAVALVVHRRFERPLMRVLRRWTGRAAAMRISAAPGPSPH</sequence>
<dbReference type="GO" id="GO:0016020">
    <property type="term" value="C:membrane"/>
    <property type="evidence" value="ECO:0007669"/>
    <property type="project" value="TreeGrafter"/>
</dbReference>
<feature type="transmembrane region" description="Helical" evidence="1">
    <location>
        <begin position="106"/>
        <end position="128"/>
    </location>
</feature>
<keyword evidence="4" id="KW-1185">Reference proteome</keyword>
<dbReference type="EMBL" id="JACHEH010000004">
    <property type="protein sequence ID" value="MBB6168177.1"/>
    <property type="molecule type" value="Genomic_DNA"/>
</dbReference>
<feature type="transmembrane region" description="Helical" evidence="1">
    <location>
        <begin position="66"/>
        <end position="86"/>
    </location>
</feature>
<dbReference type="GO" id="GO:0016747">
    <property type="term" value="F:acyltransferase activity, transferring groups other than amino-acyl groups"/>
    <property type="evidence" value="ECO:0007669"/>
    <property type="project" value="InterPro"/>
</dbReference>
<reference evidence="3 4" key="1">
    <citation type="submission" date="2020-08" db="EMBL/GenBank/DDBJ databases">
        <title>Genomic Encyclopedia of Type Strains, Phase IV (KMG-IV): sequencing the most valuable type-strain genomes for metagenomic binning, comparative biology and taxonomic classification.</title>
        <authorList>
            <person name="Goeker M."/>
        </authorList>
    </citation>
    <scope>NUCLEOTIDE SEQUENCE [LARGE SCALE GENOMIC DNA]</scope>
    <source>
        <strain evidence="3 4">DSM 101465</strain>
    </source>
</reference>
<name>A0A841K6P3_9HYPH</name>
<feature type="transmembrane region" description="Helical" evidence="1">
    <location>
        <begin position="171"/>
        <end position="199"/>
    </location>
</feature>
<proteinExistence type="predicted"/>
<feature type="transmembrane region" description="Helical" evidence="1">
    <location>
        <begin position="305"/>
        <end position="323"/>
    </location>
</feature>
<dbReference type="PANTHER" id="PTHR23028:SF131">
    <property type="entry name" value="BLR2367 PROTEIN"/>
    <property type="match status" value="1"/>
</dbReference>
<accession>A0A841K6P3</accession>
<gene>
    <name evidence="3" type="ORF">HNQ73_001807</name>
</gene>
<evidence type="ECO:0000313" key="4">
    <source>
        <dbReference type="Proteomes" id="UP000588017"/>
    </source>
</evidence>
<evidence type="ECO:0000256" key="1">
    <source>
        <dbReference type="SAM" id="Phobius"/>
    </source>
</evidence>
<comment type="caution">
    <text evidence="3">The sequence shown here is derived from an EMBL/GenBank/DDBJ whole genome shotgun (WGS) entry which is preliminary data.</text>
</comment>
<dbReference type="RefSeq" id="WP_183334428.1">
    <property type="nucleotide sequence ID" value="NZ_BMHX01000004.1"/>
</dbReference>
<keyword evidence="1" id="KW-0472">Membrane</keyword>
<dbReference type="PANTHER" id="PTHR23028">
    <property type="entry name" value="ACETYLTRANSFERASE"/>
    <property type="match status" value="1"/>
</dbReference>
<evidence type="ECO:0000259" key="2">
    <source>
        <dbReference type="Pfam" id="PF01757"/>
    </source>
</evidence>
<feature type="transmembrane region" description="Helical" evidence="1">
    <location>
        <begin position="27"/>
        <end position="46"/>
    </location>
</feature>
<evidence type="ECO:0000313" key="3">
    <source>
        <dbReference type="EMBL" id="MBB6168177.1"/>
    </source>
</evidence>
<dbReference type="InterPro" id="IPR050879">
    <property type="entry name" value="Acyltransferase_3"/>
</dbReference>
<dbReference type="GO" id="GO:0000271">
    <property type="term" value="P:polysaccharide biosynthetic process"/>
    <property type="evidence" value="ECO:0007669"/>
    <property type="project" value="TreeGrafter"/>
</dbReference>
<keyword evidence="1" id="KW-0812">Transmembrane</keyword>
<feature type="transmembrane region" description="Helical" evidence="1">
    <location>
        <begin position="276"/>
        <end position="293"/>
    </location>
</feature>
<keyword evidence="1" id="KW-1133">Transmembrane helix</keyword>
<dbReference type="AlphaFoldDB" id="A0A841K6P3"/>
<dbReference type="Proteomes" id="UP000588017">
    <property type="component" value="Unassembled WGS sequence"/>
</dbReference>